<accession>A0A0K2AYQ9</accession>
<dbReference type="Pfam" id="PF13707">
    <property type="entry name" value="RloB"/>
    <property type="match status" value="1"/>
</dbReference>
<evidence type="ECO:0008006" key="4">
    <source>
        <dbReference type="Google" id="ProtNLM"/>
    </source>
</evidence>
<gene>
    <name evidence="2" type="ORF">SAM23877_5230</name>
</gene>
<feature type="region of interest" description="Disordered" evidence="1">
    <location>
        <begin position="1"/>
        <end position="26"/>
    </location>
</feature>
<proteinExistence type="predicted"/>
<evidence type="ECO:0000256" key="1">
    <source>
        <dbReference type="SAM" id="MobiDB-lite"/>
    </source>
</evidence>
<evidence type="ECO:0000313" key="3">
    <source>
        <dbReference type="Proteomes" id="UP000061018"/>
    </source>
</evidence>
<dbReference type="KEGG" id="samb:SAM23877_5230"/>
<dbReference type="AlphaFoldDB" id="A0A0K2AYQ9"/>
<dbReference type="InterPro" id="IPR025591">
    <property type="entry name" value="RloB"/>
</dbReference>
<protein>
    <recommendedName>
        <fullName evidence="4">RloB-like protein</fullName>
    </recommendedName>
</protein>
<name>A0A0K2AYQ9_STRA7</name>
<evidence type="ECO:0000313" key="2">
    <source>
        <dbReference type="EMBL" id="AKZ58275.1"/>
    </source>
</evidence>
<sequence length="255" mass="28212">MSSRRRSKKDAASTVMPPQAPPSQYSRRERVLYVGCEGEATEYDYLRYLNKEYGSGDSETGRPAFTIKPVRKADGLIPSRAVKAVVEAARGEDETWVLFDRDSHHDIPEAFDAAAASDTEVCFSHPSFELWLLLHFQPFGGAQGAAKNTHVLEKLRKADPAYKRFDKPDKGLDAARTKALKGKEKAAVQHARALVGQCEHDACKPANATFEAPKYARSAKERAARSGHAKNCEVLDRDPSTDVWRLLVSLGIVKV</sequence>
<dbReference type="EMBL" id="CP012382">
    <property type="protein sequence ID" value="AKZ58275.1"/>
    <property type="molecule type" value="Genomic_DNA"/>
</dbReference>
<organism evidence="2 3">
    <name type="scientific">Streptomyces ambofaciens (strain ATCC 23877 / 3486 / DSM 40053 / JCM 4204 / NBRC 12836 / NRRL B-2516)</name>
    <dbReference type="NCBI Taxonomy" id="278992"/>
    <lineage>
        <taxon>Bacteria</taxon>
        <taxon>Bacillati</taxon>
        <taxon>Actinomycetota</taxon>
        <taxon>Actinomycetes</taxon>
        <taxon>Kitasatosporales</taxon>
        <taxon>Streptomycetaceae</taxon>
        <taxon>Streptomyces</taxon>
    </lineage>
</organism>
<dbReference type="Proteomes" id="UP000061018">
    <property type="component" value="Chromosome"/>
</dbReference>
<reference evidence="3" key="1">
    <citation type="journal article" date="2015" name="J. Biotechnol.">
        <title>Complete genome sequence of Streptomyces ambofaciens ATCC 23877, the spiramycin producer.</title>
        <authorList>
            <person name="Thibessard A."/>
            <person name="Haas D."/>
            <person name="Gerbaud C."/>
            <person name="Aigle B."/>
            <person name="Lautru S."/>
            <person name="Pernodet J.L."/>
            <person name="Leblond P."/>
        </authorList>
    </citation>
    <scope>NUCLEOTIDE SEQUENCE [LARGE SCALE GENOMIC DNA]</scope>
    <source>
        <strain evidence="3">ATCC 23877 / 3486 / DSM 40053 / JCM 4204 / NBRC 12836 / NRRL B-2516</strain>
    </source>
</reference>
<dbReference type="RefSeq" id="WP_079030412.1">
    <property type="nucleotide sequence ID" value="NZ_CP012382.1"/>
</dbReference>